<gene>
    <name evidence="2" type="ORF">KDM89_00625</name>
</gene>
<feature type="domain" description="DAC" evidence="1">
    <location>
        <begin position="372"/>
        <end position="522"/>
    </location>
</feature>
<organism evidence="2 3">
    <name type="scientific">Undibacterium luofuense</name>
    <dbReference type="NCBI Taxonomy" id="2828733"/>
    <lineage>
        <taxon>Bacteria</taxon>
        <taxon>Pseudomonadati</taxon>
        <taxon>Pseudomonadota</taxon>
        <taxon>Betaproteobacteria</taxon>
        <taxon>Burkholderiales</taxon>
        <taxon>Oxalobacteraceae</taxon>
        <taxon>Undibacterium</taxon>
    </lineage>
</organism>
<dbReference type="EMBL" id="JAGSPN010000001">
    <property type="protein sequence ID" value="MBR7780629.1"/>
    <property type="molecule type" value="Genomic_DNA"/>
</dbReference>
<dbReference type="InterPro" id="IPR003390">
    <property type="entry name" value="DNA_integrity_scan_DisA_N"/>
</dbReference>
<accession>A0A941DIE9</accession>
<name>A0A941DIE9_9BURK</name>
<dbReference type="Pfam" id="PF21750">
    <property type="entry name" value="DACNH"/>
    <property type="match status" value="1"/>
</dbReference>
<dbReference type="Gene3D" id="3.40.1700.10">
    <property type="entry name" value="DNA integrity scanning protein, DisA, N-terminal domain"/>
    <property type="match status" value="1"/>
</dbReference>
<proteinExistence type="predicted"/>
<keyword evidence="3" id="KW-1185">Reference proteome</keyword>
<dbReference type="Proteomes" id="UP000680067">
    <property type="component" value="Unassembled WGS sequence"/>
</dbReference>
<comment type="caution">
    <text evidence="2">The sequence shown here is derived from an EMBL/GenBank/DDBJ whole genome shotgun (WGS) entry which is preliminary data.</text>
</comment>
<dbReference type="InterPro" id="IPR036888">
    <property type="entry name" value="DNA_integrity_DisA_N_sf"/>
</dbReference>
<protein>
    <recommendedName>
        <fullName evidence="1">DAC domain-containing protein</fullName>
    </recommendedName>
</protein>
<dbReference type="InterPro" id="IPR048555">
    <property type="entry name" value="DACNH"/>
</dbReference>
<dbReference type="RefSeq" id="WP_212686026.1">
    <property type="nucleotide sequence ID" value="NZ_JAGSPN010000001.1"/>
</dbReference>
<dbReference type="Pfam" id="PF21752">
    <property type="entry name" value="DACNG"/>
    <property type="match status" value="1"/>
</dbReference>
<dbReference type="SUPFAM" id="SSF143597">
    <property type="entry name" value="YojJ-like"/>
    <property type="match status" value="1"/>
</dbReference>
<dbReference type="PROSITE" id="PS51794">
    <property type="entry name" value="DAC"/>
    <property type="match status" value="1"/>
</dbReference>
<sequence>MIGETRRTDVKTGVMVGKNITLFMWGYQPHFRSGLKYLAENVLKAIGADVEVEVLLVGARRPEGTRVHPVCIEPEDGKWSIALFEDLLPAIESTYKNHDQLRMVYGDPRANREKFEWARRDSVRDCIQRFLEPYDQKNNVTSFCGQSRCVDDYYVTPVIQLSNNIFEQYPLLPLWKRRNDHDRPGHRGMIHASMQAILSEASEALEGDEAGRNFSGNIRSAEEIVRIAARNFLWTAGSSTNARHYRNDLFDVLNLVSSLMYEGAKGTGELKLINVDQDRVEYVAKFSEPVSLREPRWVRKVLEMAKYGVSIVSDCDHIYGIGTPQMDSSANERSGFNVRFIDHYHWELRYHKQVLLRSHYSIPRLPKEPFNQDHFIANYRRLFPHSEVEDAHHLWSMMMVQMQQRHGSMIVVAADVATESQRLSAQGTRIEPVHLTTELLRSASGIDGTIMLDPLGNCHAIGMILDGDASEQCTPSRGSRYNSGVRYVRAGANKRLAIVVSDDGTVDLIPQLRPMISGPLIEKNIALLEQATRENYREPRNWLDSERFYINSEQCIRINAALDRLDALPHIEDIYILTPRFVPHPEMDESYILGDK</sequence>
<reference evidence="2" key="1">
    <citation type="submission" date="2021-04" db="EMBL/GenBank/DDBJ databases">
        <title>novel species isolated from subtropical streams in China.</title>
        <authorList>
            <person name="Lu H."/>
        </authorList>
    </citation>
    <scope>NUCLEOTIDE SEQUENCE</scope>
    <source>
        <strain evidence="2">LFS511W</strain>
    </source>
</reference>
<evidence type="ECO:0000259" key="1">
    <source>
        <dbReference type="PROSITE" id="PS51794"/>
    </source>
</evidence>
<dbReference type="AlphaFoldDB" id="A0A941DIE9"/>
<dbReference type="InterPro" id="IPR048554">
    <property type="entry name" value="DACNG"/>
</dbReference>
<evidence type="ECO:0000313" key="3">
    <source>
        <dbReference type="Proteomes" id="UP000680067"/>
    </source>
</evidence>
<evidence type="ECO:0000313" key="2">
    <source>
        <dbReference type="EMBL" id="MBR7780629.1"/>
    </source>
</evidence>